<dbReference type="Proteomes" id="UP001367676">
    <property type="component" value="Unassembled WGS sequence"/>
</dbReference>
<gene>
    <name evidence="6" type="ORF">V9T40_002347</name>
</gene>
<dbReference type="FunFam" id="3.40.50.1820:FF:000092">
    <property type="entry name" value="Carboxylic ester hydrolase"/>
    <property type="match status" value="1"/>
</dbReference>
<evidence type="ECO:0000256" key="2">
    <source>
        <dbReference type="ARBA" id="ARBA00022487"/>
    </source>
</evidence>
<reference evidence="6 7" key="1">
    <citation type="submission" date="2024-03" db="EMBL/GenBank/DDBJ databases">
        <title>Adaptation during the transition from Ophiocordyceps entomopathogen to insect associate is accompanied by gene loss and intensified selection.</title>
        <authorList>
            <person name="Ward C.M."/>
            <person name="Onetto C.A."/>
            <person name="Borneman A.R."/>
        </authorList>
    </citation>
    <scope>NUCLEOTIDE SEQUENCE [LARGE SCALE GENOMIC DNA]</scope>
    <source>
        <strain evidence="6">AWRI1</strain>
        <tissue evidence="6">Single Adult Female</tissue>
    </source>
</reference>
<name>A0AAN9Y456_9HEMI</name>
<keyword evidence="3" id="KW-0378">Hydrolase</keyword>
<dbReference type="InterPro" id="IPR019826">
    <property type="entry name" value="Carboxylesterase_B_AS"/>
</dbReference>
<dbReference type="Gene3D" id="3.40.50.1820">
    <property type="entry name" value="alpha/beta hydrolase"/>
    <property type="match status" value="2"/>
</dbReference>
<keyword evidence="2" id="KW-0719">Serine esterase</keyword>
<comment type="similarity">
    <text evidence="1">Belongs to the type-B carboxylesterase/lipase family.</text>
</comment>
<evidence type="ECO:0000256" key="3">
    <source>
        <dbReference type="ARBA" id="ARBA00022801"/>
    </source>
</evidence>
<evidence type="ECO:0000313" key="7">
    <source>
        <dbReference type="Proteomes" id="UP001367676"/>
    </source>
</evidence>
<evidence type="ECO:0000256" key="4">
    <source>
        <dbReference type="ARBA" id="ARBA00023180"/>
    </source>
</evidence>
<dbReference type="InterPro" id="IPR002018">
    <property type="entry name" value="CarbesteraseB"/>
</dbReference>
<comment type="caution">
    <text evidence="6">The sequence shown here is derived from an EMBL/GenBank/DDBJ whole genome shotgun (WGS) entry which is preliminary data.</text>
</comment>
<organism evidence="6 7">
    <name type="scientific">Parthenolecanium corni</name>
    <dbReference type="NCBI Taxonomy" id="536013"/>
    <lineage>
        <taxon>Eukaryota</taxon>
        <taxon>Metazoa</taxon>
        <taxon>Ecdysozoa</taxon>
        <taxon>Arthropoda</taxon>
        <taxon>Hexapoda</taxon>
        <taxon>Insecta</taxon>
        <taxon>Pterygota</taxon>
        <taxon>Neoptera</taxon>
        <taxon>Paraneoptera</taxon>
        <taxon>Hemiptera</taxon>
        <taxon>Sternorrhyncha</taxon>
        <taxon>Coccoidea</taxon>
        <taxon>Coccidae</taxon>
        <taxon>Parthenolecanium</taxon>
    </lineage>
</organism>
<dbReference type="GO" id="GO:0052689">
    <property type="term" value="F:carboxylic ester hydrolase activity"/>
    <property type="evidence" value="ECO:0007669"/>
    <property type="project" value="UniProtKB-KW"/>
</dbReference>
<dbReference type="PANTHER" id="PTHR11559">
    <property type="entry name" value="CARBOXYLESTERASE"/>
    <property type="match status" value="1"/>
</dbReference>
<dbReference type="InterPro" id="IPR050309">
    <property type="entry name" value="Type-B_Carboxylest/Lipase"/>
</dbReference>
<dbReference type="PROSITE" id="PS00122">
    <property type="entry name" value="CARBOXYLESTERASE_B_1"/>
    <property type="match status" value="2"/>
</dbReference>
<dbReference type="InterPro" id="IPR019819">
    <property type="entry name" value="Carboxylesterase_B_CS"/>
</dbReference>
<dbReference type="PROSITE" id="PS00941">
    <property type="entry name" value="CARBOXYLESTERASE_B_2"/>
    <property type="match status" value="1"/>
</dbReference>
<dbReference type="AlphaFoldDB" id="A0AAN9Y456"/>
<protein>
    <recommendedName>
        <fullName evidence="5">Carboxylesterase type B domain-containing protein</fullName>
    </recommendedName>
</protein>
<feature type="domain" description="Carboxylesterase type B" evidence="5">
    <location>
        <begin position="3"/>
        <end position="506"/>
    </location>
</feature>
<feature type="domain" description="Carboxylesterase type B" evidence="5">
    <location>
        <begin position="519"/>
        <end position="1038"/>
    </location>
</feature>
<dbReference type="InterPro" id="IPR029058">
    <property type="entry name" value="AB_hydrolase_fold"/>
</dbReference>
<dbReference type="EMBL" id="JBBCAQ010000022">
    <property type="protein sequence ID" value="KAK7590734.1"/>
    <property type="molecule type" value="Genomic_DNA"/>
</dbReference>
<dbReference type="Pfam" id="PF00135">
    <property type="entry name" value="COesterase"/>
    <property type="match status" value="2"/>
</dbReference>
<evidence type="ECO:0000259" key="5">
    <source>
        <dbReference type="Pfam" id="PF00135"/>
    </source>
</evidence>
<keyword evidence="7" id="KW-1185">Reference proteome</keyword>
<proteinExistence type="inferred from homology"/>
<dbReference type="SUPFAM" id="SSF53474">
    <property type="entry name" value="alpha/beta-Hydrolases"/>
    <property type="match status" value="2"/>
</dbReference>
<evidence type="ECO:0000256" key="1">
    <source>
        <dbReference type="ARBA" id="ARBA00005964"/>
    </source>
</evidence>
<sequence length="1047" mass="118988">MNTIVEVKQGLLKGKTQKSVLTGKEYFCFLGIPYAKPPIGNLRFQPPQQIEKWNGVRDAQKEGSVCIQKTDSGNYIGSEDCLYLNVYTPERPTKNATPKAVMIFIHGGSFIFGSGSSEQYSPDYLINYDIILVTLNYRLHALGFLDVGTKNCAGNCGLRDQWLAMKWVKENIKQFGGNPDNITIFGESSGAIAVYLHLLSPMSKGLFNKAITQSDMSKTFYESGRNLLKTGLKLGQMLGYNEKDPVKLIEFLKKKSAEEICKQAYSIIEEWLPDKDKLVDLFGPNPEIIKENAFLPDTYQNLKKKAVPIPFMTGFNNKDGRVAFSQANLIEKLKKDFTSVIVNPAKYSSHRLKDMAEKIKKYYLGDKPVSVESVEKIADLHTDYYMRDFYDNIEFMNTSDVPVYIYQFSFFGKFNVYEKLLVRDIPVSSKTPDFRYFKDTYIKVNLVKNIQSKEKYYISESGACHADELPYLFYPPLLLPKPVEFAEPEVTVIKNMCSLWTNFAKCTQRFYCFRLKNMEPVVEVKQGKLQGTIRKSVLTGNEYYSFQGIPFAKPPIKDLRFQAPVPLEKWDGILDATKDGMSCTQVDVTNGVLFGSENCLFLNVYTPNLPSESSNLKPVMVFIHGGGFLFGDGSYQEYAPDFLVNYEVLFVTTNYRLHALGFLNMGTKNTVANCGLRDQILALKWIKENIQQFGGDPESITLFGESAGAASVNHLMLSPLSKGLFHKAILQSGNSHCTWSINSEPEKSGYTLARKLGYEGDENPEKVVEFLMIQTSEKIAIASNVIHEDRIREYPCKSVSLCFLPSIEKDKQNAVLPDRPQILMKSADPIPLIIGLNDKEGRLAYATVKGNLIEMLQRDFTNCIRHDIKGDKEQISTICNKIKQFYLGEKEVGPDTADAIVDLYSDLFLPNFYESFDNITNSKYPVYVYEFGFCGRFNEYSRSIMKDQTISSGAGHADELPYIFFKPKFQKTEFIEPELTVIKNMCSLWSNFAKTGNPTQGMETEWRPHTTENPCYLRIDNNLKLIEEKITPQRIEFWKNLRATESL</sequence>
<keyword evidence="4" id="KW-0325">Glycoprotein</keyword>
<evidence type="ECO:0000313" key="6">
    <source>
        <dbReference type="EMBL" id="KAK7590734.1"/>
    </source>
</evidence>
<accession>A0AAN9Y456</accession>